<evidence type="ECO:0000313" key="5">
    <source>
        <dbReference type="Proteomes" id="UP000189580"/>
    </source>
</evidence>
<dbReference type="GO" id="GO:0031106">
    <property type="term" value="P:septin ring organization"/>
    <property type="evidence" value="ECO:0007669"/>
    <property type="project" value="TreeGrafter"/>
</dbReference>
<dbReference type="GO" id="GO:0005634">
    <property type="term" value="C:nucleus"/>
    <property type="evidence" value="ECO:0007669"/>
    <property type="project" value="TreeGrafter"/>
</dbReference>
<dbReference type="PROSITE" id="PS51745">
    <property type="entry name" value="PB1"/>
    <property type="match status" value="1"/>
</dbReference>
<dbReference type="InterPro" id="IPR053793">
    <property type="entry name" value="PB1-like"/>
</dbReference>
<keyword evidence="5" id="KW-1185">Reference proteome</keyword>
<organism evidence="4 5">
    <name type="scientific">Sugiyamaella lignohabitans</name>
    <dbReference type="NCBI Taxonomy" id="796027"/>
    <lineage>
        <taxon>Eukaryota</taxon>
        <taxon>Fungi</taxon>
        <taxon>Dikarya</taxon>
        <taxon>Ascomycota</taxon>
        <taxon>Saccharomycotina</taxon>
        <taxon>Dipodascomycetes</taxon>
        <taxon>Dipodascales</taxon>
        <taxon>Trichomonascaceae</taxon>
        <taxon>Sugiyamaella</taxon>
    </lineage>
</organism>
<dbReference type="EMBL" id="CP014503">
    <property type="protein sequence ID" value="ANB15608.1"/>
    <property type="molecule type" value="Genomic_DNA"/>
</dbReference>
<dbReference type="OrthoDB" id="1594986at2759"/>
<dbReference type="Gene3D" id="3.10.20.90">
    <property type="entry name" value="Phosphatidylinositol 3-kinase Catalytic Subunit, Chain A, domain 1"/>
    <property type="match status" value="1"/>
</dbReference>
<feature type="compositionally biased region" description="Polar residues" evidence="1">
    <location>
        <begin position="40"/>
        <end position="81"/>
    </location>
</feature>
<dbReference type="Pfam" id="PF00621">
    <property type="entry name" value="RhoGEF"/>
    <property type="match status" value="1"/>
</dbReference>
<dbReference type="PANTHER" id="PTHR47339">
    <property type="entry name" value="CELL DIVISION CONTROL PROTEIN 24"/>
    <property type="match status" value="1"/>
</dbReference>
<dbReference type="KEGG" id="slb:AWJ20_3245"/>
<feature type="compositionally biased region" description="Basic and acidic residues" evidence="1">
    <location>
        <begin position="692"/>
        <end position="703"/>
    </location>
</feature>
<name>A0A167FRH5_9ASCO</name>
<dbReference type="CDD" id="cd00014">
    <property type="entry name" value="CH_SF"/>
    <property type="match status" value="1"/>
</dbReference>
<evidence type="ECO:0000256" key="1">
    <source>
        <dbReference type="SAM" id="MobiDB-lite"/>
    </source>
</evidence>
<reference evidence="4 5" key="1">
    <citation type="submission" date="2016-02" db="EMBL/GenBank/DDBJ databases">
        <title>Complete genome sequence and transcriptome regulation of the pentose utilising yeast Sugiyamaella lignohabitans.</title>
        <authorList>
            <person name="Bellasio M."/>
            <person name="Peymann A."/>
            <person name="Valli M."/>
            <person name="Sipitzky M."/>
            <person name="Graf A."/>
            <person name="Sauer M."/>
            <person name="Marx H."/>
            <person name="Mattanovich D."/>
        </authorList>
    </citation>
    <scope>NUCLEOTIDE SEQUENCE [LARGE SCALE GENOMIC DNA]</scope>
    <source>
        <strain evidence="4 5">CBS 10342</strain>
    </source>
</reference>
<sequence length="965" mass="105697">MSQLNIQQYPGASSSVQDSSSFGYLNSSASSSVSAFNFKAPQQNSHANNQHTTRPNGPSKNPSTTSLVTSLQPASSLPSPVSHVLTNTTSNTLIGMPTNGGPMPIASLVSNRPADGSESLFQICLALKERLELVPGLQVYLDACETDFEDGNAYDQSGNNANGTTAVAAAGSAATGLGLGLSTNIGGHDRIASRASSNMTSPYLSGSGDFSGNGSPASTLKSPPMGSGSGFAPQLNTVAAVPPGMKIDPVTHVWRFLRMGTSLCALYNALNPPTPLPAGVSNDLKVAKRALYAFIQACKSELEYSDDQLFTISNVYSESTSVLIKVIKTVQLILDTLEQKGVIPPLPVRESVEPKEMDQRAKIVDELLQTERKYVQDLEVLAKYQDEIQQNSLLSPDTLHFLFPNLFQLLDFQRQFLVAVEYHASLPPEEQRLGYLFEVSESGFEVYEGYAMNQRHASELAALEAPKLISLTHMIEPAYELPAMLIKPIQRICKYPLLLRELIKCTPSDWPYYDELQSGLIKVRKITANVNETQRRVENVEVVKELSDRLRDWRGHNIEDFGDLLHDGVFPVVKVGFEREYHLYLFENIILCCKEAAPAKKSMGLTKKNKSKRSSLVLKGRIYIAYITDVFISKKDGYLLHISWGKDDASDTGYFDIRFRNEELLRLWEKTIRKLVARYQDTANELFQSARFDGREEPNHTAYDEGSDDETVGYAEGVSPSGSEVNSTRTVSTSSNYTFSNGNNYNSTNLSEDFNNLGLSSTLTSSSTSSSALPSSTNLSSNASSAAAAAAAAAAQPLRYVSRSRSASSPNYPNYPNSSTTSLNHADKQQIALGSHATTSLSSPSSNHQANSGVPLAQRTKSEGAIPGLGPAKPHTNQMKVKLHYLEDTFLLIVPVGVKYSQLLERVDRKIRLCGKQTPNPLRIKYKDEDDDFVTITSDEDIQMALELNDEQEKNFNDTLTIWAA</sequence>
<dbReference type="SUPFAM" id="SSF54277">
    <property type="entry name" value="CAD &amp; PB1 domains"/>
    <property type="match status" value="1"/>
</dbReference>
<feature type="compositionally biased region" description="Polar residues" evidence="1">
    <location>
        <begin position="203"/>
        <end position="221"/>
    </location>
</feature>
<dbReference type="Pfam" id="PF00564">
    <property type="entry name" value="PB1"/>
    <property type="match status" value="1"/>
</dbReference>
<dbReference type="PROSITE" id="PS50010">
    <property type="entry name" value="DH_2"/>
    <property type="match status" value="1"/>
</dbReference>
<dbReference type="GeneID" id="30035246"/>
<feature type="region of interest" description="Disordered" evidence="1">
    <location>
        <begin position="689"/>
        <end position="739"/>
    </location>
</feature>
<dbReference type="Gene3D" id="2.30.29.30">
    <property type="entry name" value="Pleckstrin-homology domain (PH domain)/Phosphotyrosine-binding domain (PTB)"/>
    <property type="match status" value="1"/>
</dbReference>
<dbReference type="GO" id="GO:0030010">
    <property type="term" value="P:establishment of cell polarity"/>
    <property type="evidence" value="ECO:0007669"/>
    <property type="project" value="TreeGrafter"/>
</dbReference>
<dbReference type="GO" id="GO:0043332">
    <property type="term" value="C:mating projection tip"/>
    <property type="evidence" value="ECO:0007669"/>
    <property type="project" value="TreeGrafter"/>
</dbReference>
<dbReference type="InterPro" id="IPR000219">
    <property type="entry name" value="DH_dom"/>
</dbReference>
<feature type="region of interest" description="Disordered" evidence="1">
    <location>
        <begin position="1"/>
        <end position="21"/>
    </location>
</feature>
<dbReference type="CDD" id="cd05992">
    <property type="entry name" value="PB1"/>
    <property type="match status" value="1"/>
</dbReference>
<dbReference type="InterPro" id="IPR033511">
    <property type="entry name" value="Cdc24/Scd1_PH_dom"/>
</dbReference>
<dbReference type="Pfam" id="PF06395">
    <property type="entry name" value="CDC24"/>
    <property type="match status" value="1"/>
</dbReference>
<evidence type="ECO:0000259" key="3">
    <source>
        <dbReference type="PROSITE" id="PS51745"/>
    </source>
</evidence>
<dbReference type="InterPro" id="IPR053026">
    <property type="entry name" value="CDC42_GEF"/>
</dbReference>
<dbReference type="InterPro" id="IPR010481">
    <property type="entry name" value="Cdc24/Scd1_N"/>
</dbReference>
<feature type="compositionally biased region" description="Low complexity" evidence="1">
    <location>
        <begin position="725"/>
        <end position="738"/>
    </location>
</feature>
<dbReference type="SUPFAM" id="SSF50729">
    <property type="entry name" value="PH domain-like"/>
    <property type="match status" value="1"/>
</dbReference>
<feature type="compositionally biased region" description="Low complexity" evidence="1">
    <location>
        <begin position="835"/>
        <end position="846"/>
    </location>
</feature>
<accession>A0A167FRH5</accession>
<dbReference type="GO" id="GO:0005737">
    <property type="term" value="C:cytoplasm"/>
    <property type="evidence" value="ECO:0007669"/>
    <property type="project" value="TreeGrafter"/>
</dbReference>
<dbReference type="InterPro" id="IPR000270">
    <property type="entry name" value="PB1_dom"/>
</dbReference>
<dbReference type="FunFam" id="3.10.20.90:FF:000176">
    <property type="entry name" value="Rho guanyl nucleotide exchange factor"/>
    <property type="match status" value="1"/>
</dbReference>
<dbReference type="GO" id="GO:0000935">
    <property type="term" value="C:division septum"/>
    <property type="evidence" value="ECO:0007669"/>
    <property type="project" value="TreeGrafter"/>
</dbReference>
<feature type="region of interest" description="Disordered" evidence="1">
    <location>
        <begin position="835"/>
        <end position="856"/>
    </location>
</feature>
<dbReference type="InterPro" id="IPR001331">
    <property type="entry name" value="GDS_CDC24_CS"/>
</dbReference>
<dbReference type="GO" id="GO:0035556">
    <property type="term" value="P:intracellular signal transduction"/>
    <property type="evidence" value="ECO:0007669"/>
    <property type="project" value="InterPro"/>
</dbReference>
<feature type="domain" description="DH" evidence="2">
    <location>
        <begin position="359"/>
        <end position="533"/>
    </location>
</feature>
<proteinExistence type="predicted"/>
<dbReference type="RefSeq" id="XP_018738085.1">
    <property type="nucleotide sequence ID" value="XM_018880248.1"/>
</dbReference>
<protein>
    <submittedName>
        <fullName evidence="4">Rho family guanine nucleotide exchange factor CDC24</fullName>
    </submittedName>
</protein>
<gene>
    <name evidence="4" type="primary">CDC24</name>
    <name evidence="4" type="ORF">AWJ20_3245</name>
</gene>
<evidence type="ECO:0000313" key="4">
    <source>
        <dbReference type="EMBL" id="ANB15608.1"/>
    </source>
</evidence>
<feature type="region of interest" description="Disordered" evidence="1">
    <location>
        <begin position="203"/>
        <end position="226"/>
    </location>
</feature>
<dbReference type="Pfam" id="PF15411">
    <property type="entry name" value="PH_10"/>
    <property type="match status" value="1"/>
</dbReference>
<feature type="domain" description="PB1" evidence="3">
    <location>
        <begin position="878"/>
        <end position="965"/>
    </location>
</feature>
<feature type="compositionally biased region" description="Low complexity" evidence="1">
    <location>
        <begin position="802"/>
        <end position="819"/>
    </location>
</feature>
<dbReference type="CDD" id="cd00160">
    <property type="entry name" value="RhoGEF"/>
    <property type="match status" value="1"/>
</dbReference>
<dbReference type="PROSITE" id="PS00741">
    <property type="entry name" value="DH_1"/>
    <property type="match status" value="1"/>
</dbReference>
<dbReference type="AlphaFoldDB" id="A0A167FRH5"/>
<dbReference type="SUPFAM" id="SSF48065">
    <property type="entry name" value="DBL homology domain (DH-domain)"/>
    <property type="match status" value="1"/>
</dbReference>
<feature type="region of interest" description="Disordered" evidence="1">
    <location>
        <begin position="761"/>
        <end position="780"/>
    </location>
</feature>
<feature type="region of interest" description="Disordered" evidence="1">
    <location>
        <begin position="802"/>
        <end position="822"/>
    </location>
</feature>
<evidence type="ECO:0000259" key="2">
    <source>
        <dbReference type="PROSITE" id="PS50010"/>
    </source>
</evidence>
<dbReference type="SMART" id="SM00325">
    <property type="entry name" value="RhoGEF"/>
    <property type="match status" value="1"/>
</dbReference>
<dbReference type="Proteomes" id="UP000189580">
    <property type="component" value="Chromosome b"/>
</dbReference>
<feature type="region of interest" description="Disordered" evidence="1">
    <location>
        <begin position="37"/>
        <end position="81"/>
    </location>
</feature>
<dbReference type="PANTHER" id="PTHR47339:SF1">
    <property type="entry name" value="CELL DIVISION CONTROL PROTEIN 24"/>
    <property type="match status" value="1"/>
</dbReference>
<dbReference type="InterPro" id="IPR011993">
    <property type="entry name" value="PH-like_dom_sf"/>
</dbReference>
<dbReference type="CDD" id="cd13246">
    <property type="entry name" value="PH_Scd1"/>
    <property type="match status" value="1"/>
</dbReference>
<dbReference type="Gene3D" id="1.20.900.10">
    <property type="entry name" value="Dbl homology (DH) domain"/>
    <property type="match status" value="1"/>
</dbReference>
<dbReference type="GO" id="GO:0005085">
    <property type="term" value="F:guanyl-nucleotide exchange factor activity"/>
    <property type="evidence" value="ECO:0007669"/>
    <property type="project" value="InterPro"/>
</dbReference>
<dbReference type="InterPro" id="IPR035899">
    <property type="entry name" value="DBL_dom_sf"/>
</dbReference>
<dbReference type="SMART" id="SM00666">
    <property type="entry name" value="PB1"/>
    <property type="match status" value="1"/>
</dbReference>